<protein>
    <recommendedName>
        <fullName evidence="4">DUF1344 domain-containing protein</fullName>
    </recommendedName>
</protein>
<dbReference type="RefSeq" id="WP_111159812.1">
    <property type="nucleotide sequence ID" value="NZ_PCDP01000028.1"/>
</dbReference>
<sequence>MKYAIFAAAILLLCPLAEGASAAGVSGTIKSVNRAKDSFTLVGGTVFHLPEGIEVETLKPGEKISVTFTTSKKGIHNVSAVRAIR</sequence>
<keyword evidence="1" id="KW-0732">Signal</keyword>
<evidence type="ECO:0008006" key="4">
    <source>
        <dbReference type="Google" id="ProtNLM"/>
    </source>
</evidence>
<keyword evidence="3" id="KW-1185">Reference proteome</keyword>
<accession>A0A2W4EN05</accession>
<organism evidence="2 3">
    <name type="scientific">Rhizobium tubonense</name>
    <dbReference type="NCBI Taxonomy" id="484088"/>
    <lineage>
        <taxon>Bacteria</taxon>
        <taxon>Pseudomonadati</taxon>
        <taxon>Pseudomonadota</taxon>
        <taxon>Alphaproteobacteria</taxon>
        <taxon>Hyphomicrobiales</taxon>
        <taxon>Rhizobiaceae</taxon>
        <taxon>Rhizobium/Agrobacterium group</taxon>
        <taxon>Rhizobium</taxon>
    </lineage>
</organism>
<gene>
    <name evidence="2" type="ORF">CPY51_08345</name>
</gene>
<evidence type="ECO:0000313" key="2">
    <source>
        <dbReference type="EMBL" id="PZM15046.1"/>
    </source>
</evidence>
<dbReference type="AlphaFoldDB" id="A0A2W4EN05"/>
<proteinExistence type="predicted"/>
<dbReference type="OrthoDB" id="8084514at2"/>
<dbReference type="EMBL" id="PCDP01000028">
    <property type="protein sequence ID" value="PZM15046.1"/>
    <property type="molecule type" value="Genomic_DNA"/>
</dbReference>
<feature type="signal peptide" evidence="1">
    <location>
        <begin position="1"/>
        <end position="22"/>
    </location>
</feature>
<evidence type="ECO:0000256" key="1">
    <source>
        <dbReference type="SAM" id="SignalP"/>
    </source>
</evidence>
<reference evidence="2 3" key="1">
    <citation type="journal article" date="2018" name="Sci. Rep.">
        <title>Rhizobium tumorigenes sp. nov., a novel plant tumorigenic bacterium isolated from cane gall tumors on thornless blackberry.</title>
        <authorList>
            <person name="Kuzmanovi N."/>
            <person name="Smalla K."/>
            <person name="Gronow S."/>
            <person name="PuBawska J."/>
        </authorList>
    </citation>
    <scope>NUCLEOTIDE SEQUENCE [LARGE SCALE GENOMIC DNA]</scope>
    <source>
        <strain evidence="2 3">CCBAU 85046</strain>
    </source>
</reference>
<evidence type="ECO:0000313" key="3">
    <source>
        <dbReference type="Proteomes" id="UP000248925"/>
    </source>
</evidence>
<name>A0A2W4EN05_9HYPH</name>
<dbReference type="Proteomes" id="UP000248925">
    <property type="component" value="Unassembled WGS sequence"/>
</dbReference>
<dbReference type="InterPro" id="IPR009780">
    <property type="entry name" value="DUF1344"/>
</dbReference>
<comment type="caution">
    <text evidence="2">The sequence shown here is derived from an EMBL/GenBank/DDBJ whole genome shotgun (WGS) entry which is preliminary data.</text>
</comment>
<feature type="chain" id="PRO_5015930199" description="DUF1344 domain-containing protein" evidence="1">
    <location>
        <begin position="23"/>
        <end position="85"/>
    </location>
</feature>
<dbReference type="Pfam" id="PF07076">
    <property type="entry name" value="DUF1344"/>
    <property type="match status" value="1"/>
</dbReference>